<organism evidence="1">
    <name type="scientific">Leptotrichia mesophila</name>
    <dbReference type="NCBI Taxonomy" id="3239303"/>
    <lineage>
        <taxon>Bacteria</taxon>
        <taxon>Fusobacteriati</taxon>
        <taxon>Fusobacteriota</taxon>
        <taxon>Fusobacteriia</taxon>
        <taxon>Fusobacteriales</taxon>
        <taxon>Leptotrichiaceae</taxon>
        <taxon>Leptotrichia</taxon>
    </lineage>
</organism>
<proteinExistence type="predicted"/>
<reference evidence="1" key="1">
    <citation type="submission" date="2024-07" db="EMBL/GenBank/DDBJ databases">
        <authorList>
            <person name="Li X.-J."/>
            <person name="Wang X."/>
        </authorList>
    </citation>
    <scope>NUCLEOTIDE SEQUENCE</scope>
    <source>
        <strain evidence="1">HSP-342</strain>
    </source>
</reference>
<protein>
    <submittedName>
        <fullName evidence="1">Uncharacterized protein</fullName>
    </submittedName>
</protein>
<evidence type="ECO:0000313" key="1">
    <source>
        <dbReference type="EMBL" id="XDU65146.1"/>
    </source>
</evidence>
<dbReference type="EMBL" id="CP165646">
    <property type="protein sequence ID" value="XDU65146.1"/>
    <property type="molecule type" value="Genomic_DNA"/>
</dbReference>
<dbReference type="KEGG" id="lmes:AB8B23_03040"/>
<dbReference type="RefSeq" id="WP_369713338.1">
    <property type="nucleotide sequence ID" value="NZ_CP165646.1"/>
</dbReference>
<name>A0AB39VCP9_9FUSO</name>
<sequence>MEKKRWRAEQGEEYYYVNFQLKILFDEEDFAEIDKERYDIGNYFETKREAQEYAEYMKKCSLEWHEKRDDND</sequence>
<dbReference type="AlphaFoldDB" id="A0AB39VCP9"/>
<gene>
    <name evidence="1" type="ORF">AB8B23_03040</name>
</gene>
<accession>A0AB39VCP9</accession>